<name>A0ABT0D4H3_9HYPH</name>
<evidence type="ECO:0000313" key="1">
    <source>
        <dbReference type="EMBL" id="MCJ8240308.1"/>
    </source>
</evidence>
<geneLocation type="plasmid" evidence="1">
    <name>unnamed</name>
</geneLocation>
<comment type="caution">
    <text evidence="1">The sequence shown here is derived from an EMBL/GenBank/DDBJ whole genome shotgun (WGS) entry which is preliminary data.</text>
</comment>
<keyword evidence="2" id="KW-1185">Reference proteome</keyword>
<dbReference type="EMBL" id="JALAYX010000005">
    <property type="protein sequence ID" value="MCJ8240308.1"/>
    <property type="molecule type" value="Genomic_DNA"/>
</dbReference>
<gene>
    <name evidence="1" type="ORF">MKJ03_18400</name>
</gene>
<evidence type="ECO:0000313" key="2">
    <source>
        <dbReference type="Proteomes" id="UP001522662"/>
    </source>
</evidence>
<dbReference type="RefSeq" id="WP_245137658.1">
    <property type="nucleotide sequence ID" value="NZ_CP128477.1"/>
</dbReference>
<accession>A0ABT0D4H3</accession>
<protein>
    <submittedName>
        <fullName evidence="1">Uncharacterized protein</fullName>
    </submittedName>
</protein>
<reference evidence="1 2" key="1">
    <citation type="submission" date="2022-03" db="EMBL/GenBank/DDBJ databases">
        <title>Rhizobium SSM4.3 sp. nov., isolated from Sediment (Gouqi Island).</title>
        <authorList>
            <person name="Chen G."/>
        </authorList>
    </citation>
    <scope>NUCLEOTIDE SEQUENCE [LARGE SCALE GENOMIC DNA]</scope>
    <source>
        <strain evidence="1 2">SSM4.3</strain>
        <plasmid evidence="1">unnamed</plasmid>
    </source>
</reference>
<organism evidence="1 2">
    <name type="scientific">Peteryoungia algae</name>
    <dbReference type="NCBI Taxonomy" id="2919917"/>
    <lineage>
        <taxon>Bacteria</taxon>
        <taxon>Pseudomonadati</taxon>
        <taxon>Pseudomonadota</taxon>
        <taxon>Alphaproteobacteria</taxon>
        <taxon>Hyphomicrobiales</taxon>
        <taxon>Rhizobiaceae</taxon>
        <taxon>Peteryoungia</taxon>
    </lineage>
</organism>
<proteinExistence type="predicted"/>
<sequence length="88" mass="9861">MPEKRMEIANIAQTEICGRNYVSFDVAMNGHVISTVDAPLLSGRILWSHAAIHGFGDFDRCERTMLEAEIDRALGDEAPRAEDHLLKH</sequence>
<keyword evidence="1" id="KW-0614">Plasmid</keyword>
<dbReference type="Proteomes" id="UP001522662">
    <property type="component" value="Unassembled WGS sequence"/>
</dbReference>